<gene>
    <name evidence="1" type="ORF">METZ01_LOCUS373612</name>
</gene>
<evidence type="ECO:0000313" key="1">
    <source>
        <dbReference type="EMBL" id="SVD20758.1"/>
    </source>
</evidence>
<proteinExistence type="predicted"/>
<sequence>MKKLVPDHPDIKFTHVLRNAEDTMALQVGNKPTMKELVESAKSGDDKSFLALVK</sequence>
<reference evidence="1" key="1">
    <citation type="submission" date="2018-05" db="EMBL/GenBank/DDBJ databases">
        <authorList>
            <person name="Lanie J.A."/>
            <person name="Ng W.-L."/>
            <person name="Kazmierczak K.M."/>
            <person name="Andrzejewski T.M."/>
            <person name="Davidsen T.M."/>
            <person name="Wayne K.J."/>
            <person name="Tettelin H."/>
            <person name="Glass J.I."/>
            <person name="Rusch D."/>
            <person name="Podicherti R."/>
            <person name="Tsui H.-C.T."/>
            <person name="Winkler M.E."/>
        </authorList>
    </citation>
    <scope>NUCLEOTIDE SEQUENCE</scope>
</reference>
<name>A0A382TH71_9ZZZZ</name>
<dbReference type="EMBL" id="UINC01136162">
    <property type="protein sequence ID" value="SVD20758.1"/>
    <property type="molecule type" value="Genomic_DNA"/>
</dbReference>
<protein>
    <submittedName>
        <fullName evidence="1">Uncharacterized protein</fullName>
    </submittedName>
</protein>
<dbReference type="AlphaFoldDB" id="A0A382TH71"/>
<accession>A0A382TH71</accession>
<feature type="non-terminal residue" evidence="1">
    <location>
        <position position="54"/>
    </location>
</feature>
<organism evidence="1">
    <name type="scientific">marine metagenome</name>
    <dbReference type="NCBI Taxonomy" id="408172"/>
    <lineage>
        <taxon>unclassified sequences</taxon>
        <taxon>metagenomes</taxon>
        <taxon>ecological metagenomes</taxon>
    </lineage>
</organism>